<comment type="caution">
    <text evidence="2">The sequence shown here is derived from an EMBL/GenBank/DDBJ whole genome shotgun (WGS) entry which is preliminary data.</text>
</comment>
<evidence type="ECO:0008006" key="4">
    <source>
        <dbReference type="Google" id="ProtNLM"/>
    </source>
</evidence>
<dbReference type="Proteomes" id="UP000248584">
    <property type="component" value="Unassembled WGS sequence"/>
</dbReference>
<accession>A0ABX5Q2I1</accession>
<feature type="signal peptide" evidence="1">
    <location>
        <begin position="1"/>
        <end position="22"/>
    </location>
</feature>
<protein>
    <recommendedName>
        <fullName evidence="4">Lipoprotein</fullName>
    </recommendedName>
</protein>
<reference evidence="2 3" key="1">
    <citation type="submission" date="2018-06" db="EMBL/GenBank/DDBJ databases">
        <title>Genomic Encyclopedia of Archaeal and Bacterial Type Strains, Phase II (KMG-II): from individual species to whole genera.</title>
        <authorList>
            <person name="Goeker M."/>
        </authorList>
    </citation>
    <scope>NUCLEOTIDE SEQUENCE [LARGE SCALE GENOMIC DNA]</scope>
    <source>
        <strain evidence="2 3">DSM 17205</strain>
    </source>
</reference>
<evidence type="ECO:0000313" key="2">
    <source>
        <dbReference type="EMBL" id="PZX44265.1"/>
    </source>
</evidence>
<keyword evidence="3" id="KW-1185">Reference proteome</keyword>
<proteinExistence type="predicted"/>
<organism evidence="2 3">
    <name type="scientific">Nonlabens dokdonensis</name>
    <dbReference type="NCBI Taxonomy" id="328515"/>
    <lineage>
        <taxon>Bacteria</taxon>
        <taxon>Pseudomonadati</taxon>
        <taxon>Bacteroidota</taxon>
        <taxon>Flavobacteriia</taxon>
        <taxon>Flavobacteriales</taxon>
        <taxon>Flavobacteriaceae</taxon>
        <taxon>Nonlabens</taxon>
    </lineage>
</organism>
<dbReference type="EMBL" id="QKZR01000001">
    <property type="protein sequence ID" value="PZX44265.1"/>
    <property type="molecule type" value="Genomic_DNA"/>
</dbReference>
<name>A0ABX5Q2I1_9FLAO</name>
<dbReference type="RefSeq" id="WP_015362113.1">
    <property type="nucleotide sequence ID" value="NZ_QKZR01000001.1"/>
</dbReference>
<keyword evidence="1" id="KW-0732">Signal</keyword>
<evidence type="ECO:0000313" key="3">
    <source>
        <dbReference type="Proteomes" id="UP000248584"/>
    </source>
</evidence>
<gene>
    <name evidence="2" type="ORF">LX97_01276</name>
</gene>
<sequence>MKIKVAITGLLMVLLLHSCSLDDGDAPIINYQALPVIEVELPQAFTFGEVHAIPVIFEYTNSCQTFAGFDVTSNLNQREITVVASVSDSGCQDEIIRTQQNLRFLAASNGSYVFKFFTGLDDNGEPEYLEYTIPVEE</sequence>
<feature type="chain" id="PRO_5047309281" description="Lipoprotein" evidence="1">
    <location>
        <begin position="23"/>
        <end position="137"/>
    </location>
</feature>
<evidence type="ECO:0000256" key="1">
    <source>
        <dbReference type="SAM" id="SignalP"/>
    </source>
</evidence>